<comment type="caution">
    <text evidence="1">The sequence shown here is derived from an EMBL/GenBank/DDBJ whole genome shotgun (WGS) entry which is preliminary data.</text>
</comment>
<protein>
    <submittedName>
        <fullName evidence="1">Uncharacterized protein</fullName>
    </submittedName>
</protein>
<evidence type="ECO:0000313" key="2">
    <source>
        <dbReference type="Proteomes" id="UP000077202"/>
    </source>
</evidence>
<dbReference type="Proteomes" id="UP000077202">
    <property type="component" value="Unassembled WGS sequence"/>
</dbReference>
<dbReference type="EMBL" id="LVLJ01002458">
    <property type="protein sequence ID" value="OAE24930.1"/>
    <property type="molecule type" value="Genomic_DNA"/>
</dbReference>
<sequence length="175" mass="19114">MAERGQDTPIAIAHCHNLTDDLRVHVAQNMDQGALGKQIRGPEVDAITNCVAVPKVGLVYERCRRCTESWPTPTLQLLLLTRDIPARLDNADIGSLHGKSLCLDQLGAQGNQRRRSAPRAAEADIWQGLERRTRLAVLVKAHDPSLIGRRRRECTGTTIPAFTASGLARGGEGRP</sequence>
<organism evidence="1 2">
    <name type="scientific">Marchantia polymorpha subsp. ruderalis</name>
    <dbReference type="NCBI Taxonomy" id="1480154"/>
    <lineage>
        <taxon>Eukaryota</taxon>
        <taxon>Viridiplantae</taxon>
        <taxon>Streptophyta</taxon>
        <taxon>Embryophyta</taxon>
        <taxon>Marchantiophyta</taxon>
        <taxon>Marchantiopsida</taxon>
        <taxon>Marchantiidae</taxon>
        <taxon>Marchantiales</taxon>
        <taxon>Marchantiaceae</taxon>
        <taxon>Marchantia</taxon>
    </lineage>
</organism>
<accession>A0A176VVV0</accession>
<proteinExistence type="predicted"/>
<reference evidence="1" key="1">
    <citation type="submission" date="2016-03" db="EMBL/GenBank/DDBJ databases">
        <title>Mechanisms controlling the formation of the plant cell surface in tip-growing cells are functionally conserved among land plants.</title>
        <authorList>
            <person name="Honkanen S."/>
            <person name="Jones V.A."/>
            <person name="Morieri G."/>
            <person name="Champion C."/>
            <person name="Hetherington A.J."/>
            <person name="Kelly S."/>
            <person name="Saint-Marcoux D."/>
            <person name="Proust H."/>
            <person name="Prescott H."/>
            <person name="Dolan L."/>
        </authorList>
    </citation>
    <scope>NUCLEOTIDE SEQUENCE [LARGE SCALE GENOMIC DNA]</scope>
    <source>
        <tissue evidence="1">Whole gametophyte</tissue>
    </source>
</reference>
<keyword evidence="2" id="KW-1185">Reference proteome</keyword>
<name>A0A176VVV0_MARPO</name>
<evidence type="ECO:0000313" key="1">
    <source>
        <dbReference type="EMBL" id="OAE24930.1"/>
    </source>
</evidence>
<gene>
    <name evidence="1" type="ORF">AXG93_2931s1750</name>
</gene>
<dbReference type="AlphaFoldDB" id="A0A176VVV0"/>